<dbReference type="InterPro" id="IPR035986">
    <property type="entry name" value="PKD_dom_sf"/>
</dbReference>
<dbReference type="SMART" id="SM00089">
    <property type="entry name" value="PKD"/>
    <property type="match status" value="5"/>
</dbReference>
<comment type="subcellular location">
    <subcellularLocation>
        <location evidence="1">Cell membrane</location>
    </subcellularLocation>
</comment>
<keyword evidence="6 9" id="KW-0472">Membrane</keyword>
<dbReference type="FunFam" id="2.60.40.10:FF:000258">
    <property type="entry name" value="Dyslexia-associated protein KIAA0319 homolog"/>
    <property type="match status" value="1"/>
</dbReference>
<protein>
    <submittedName>
        <fullName evidence="11">KIAA0319 like</fullName>
    </submittedName>
</protein>
<dbReference type="CDD" id="cd00146">
    <property type="entry name" value="PKD"/>
    <property type="match status" value="4"/>
</dbReference>
<dbReference type="InterPro" id="IPR056502">
    <property type="entry name" value="KIAA0319-like_C"/>
</dbReference>
<dbReference type="Proteomes" id="UP000694556">
    <property type="component" value="Chromosome 24"/>
</dbReference>
<dbReference type="FunFam" id="2.60.40.10:FF:000257">
    <property type="entry name" value="Dyslexia-associated protein KIAA0319-like"/>
    <property type="match status" value="1"/>
</dbReference>
<feature type="region of interest" description="Disordered" evidence="8">
    <location>
        <begin position="214"/>
        <end position="316"/>
    </location>
</feature>
<evidence type="ECO:0000259" key="10">
    <source>
        <dbReference type="PROSITE" id="PS50093"/>
    </source>
</evidence>
<evidence type="ECO:0000256" key="9">
    <source>
        <dbReference type="SAM" id="Phobius"/>
    </source>
</evidence>
<evidence type="ECO:0000256" key="1">
    <source>
        <dbReference type="ARBA" id="ARBA00004236"/>
    </source>
</evidence>
<reference evidence="11" key="2">
    <citation type="submission" date="2025-08" db="UniProtKB">
        <authorList>
            <consortium name="Ensembl"/>
        </authorList>
    </citation>
    <scope>IDENTIFICATION</scope>
</reference>
<dbReference type="InterPro" id="IPR013980">
    <property type="entry name" value="MANSC_dom"/>
</dbReference>
<dbReference type="GO" id="GO:0001764">
    <property type="term" value="P:neuron migration"/>
    <property type="evidence" value="ECO:0007669"/>
    <property type="project" value="TreeGrafter"/>
</dbReference>
<feature type="transmembrane region" description="Helical" evidence="9">
    <location>
        <begin position="1028"/>
        <end position="1053"/>
    </location>
</feature>
<keyword evidence="4" id="KW-0677">Repeat</keyword>
<keyword evidence="5 9" id="KW-1133">Transmembrane helix</keyword>
<evidence type="ECO:0000256" key="4">
    <source>
        <dbReference type="ARBA" id="ARBA00022737"/>
    </source>
</evidence>
<evidence type="ECO:0000256" key="6">
    <source>
        <dbReference type="ARBA" id="ARBA00023136"/>
    </source>
</evidence>
<dbReference type="PANTHER" id="PTHR46182:SF3">
    <property type="entry name" value="DYSLEXIA-ASSOCIATED PROTEIN KIAA0319-LIKE PROTEIN"/>
    <property type="match status" value="1"/>
</dbReference>
<dbReference type="Pfam" id="PF23597">
    <property type="entry name" value="KIAA0319_N"/>
    <property type="match status" value="1"/>
</dbReference>
<evidence type="ECO:0000313" key="11">
    <source>
        <dbReference type="Ensembl" id="ENSCMMP00000013549.1"/>
    </source>
</evidence>
<keyword evidence="3 9" id="KW-0812">Transmembrane</keyword>
<dbReference type="InterPro" id="IPR029865">
    <property type="entry name" value="KIAA0319-like"/>
</dbReference>
<keyword evidence="7" id="KW-0325">Glycoprotein</keyword>
<reference evidence="11" key="1">
    <citation type="submission" date="2018-09" db="EMBL/GenBank/DDBJ databases">
        <title>Common duck and Muscovy duck high density SNP chip.</title>
        <authorList>
            <person name="Vignal A."/>
            <person name="Thebault N."/>
            <person name="Warren W.C."/>
        </authorList>
    </citation>
    <scope>NUCLEOTIDE SEQUENCE [LARGE SCALE GENOMIC DNA]</scope>
</reference>
<evidence type="ECO:0000256" key="7">
    <source>
        <dbReference type="ARBA" id="ARBA00023180"/>
    </source>
</evidence>
<dbReference type="GO" id="GO:0005794">
    <property type="term" value="C:Golgi apparatus"/>
    <property type="evidence" value="ECO:0007669"/>
    <property type="project" value="TreeGrafter"/>
</dbReference>
<organism evidence="11 12">
    <name type="scientific">Cairina moschata</name>
    <name type="common">Muscovy duck</name>
    <dbReference type="NCBI Taxonomy" id="8855"/>
    <lineage>
        <taxon>Eukaryota</taxon>
        <taxon>Metazoa</taxon>
        <taxon>Chordata</taxon>
        <taxon>Craniata</taxon>
        <taxon>Vertebrata</taxon>
        <taxon>Euteleostomi</taxon>
        <taxon>Archelosauria</taxon>
        <taxon>Archosauria</taxon>
        <taxon>Dinosauria</taxon>
        <taxon>Saurischia</taxon>
        <taxon>Theropoda</taxon>
        <taxon>Coelurosauria</taxon>
        <taxon>Aves</taxon>
        <taxon>Neognathae</taxon>
        <taxon>Galloanserae</taxon>
        <taxon>Anseriformes</taxon>
        <taxon>Anatidae</taxon>
        <taxon>Anatinae</taxon>
        <taxon>Cairina</taxon>
    </lineage>
</organism>
<dbReference type="GO" id="GO:0031410">
    <property type="term" value="C:cytoplasmic vesicle"/>
    <property type="evidence" value="ECO:0007669"/>
    <property type="project" value="TreeGrafter"/>
</dbReference>
<dbReference type="Pfam" id="PF22352">
    <property type="entry name" value="K319L-like_PKD"/>
    <property type="match status" value="5"/>
</dbReference>
<evidence type="ECO:0000256" key="8">
    <source>
        <dbReference type="SAM" id="MobiDB-lite"/>
    </source>
</evidence>
<feature type="region of interest" description="Disordered" evidence="8">
    <location>
        <begin position="367"/>
        <end position="386"/>
    </location>
</feature>
<feature type="compositionally biased region" description="Low complexity" evidence="8">
    <location>
        <begin position="218"/>
        <end position="229"/>
    </location>
</feature>
<reference evidence="11" key="3">
    <citation type="submission" date="2025-09" db="UniProtKB">
        <authorList>
            <consortium name="Ensembl"/>
        </authorList>
    </citation>
    <scope>IDENTIFICATION</scope>
</reference>
<dbReference type="FunFam" id="2.60.40.10:FF:000061">
    <property type="entry name" value="Dyslexia-associated protein KIAA0319 homolog"/>
    <property type="match status" value="2"/>
</dbReference>
<dbReference type="Pfam" id="PF23620">
    <property type="entry name" value="KIAA0319"/>
    <property type="match status" value="1"/>
</dbReference>
<evidence type="ECO:0000256" key="3">
    <source>
        <dbReference type="ARBA" id="ARBA00022692"/>
    </source>
</evidence>
<dbReference type="InterPro" id="IPR022409">
    <property type="entry name" value="PKD/Chitinase_dom"/>
</dbReference>
<proteinExistence type="predicted"/>
<dbReference type="PANTHER" id="PTHR46182">
    <property type="entry name" value="FI19480P1"/>
    <property type="match status" value="1"/>
</dbReference>
<feature type="domain" description="PKD" evidence="10">
    <location>
        <begin position="617"/>
        <end position="690"/>
    </location>
</feature>
<dbReference type="AlphaFoldDB" id="A0A8C3C4A0"/>
<keyword evidence="2" id="KW-1003">Cell membrane</keyword>
<dbReference type="InterPro" id="IPR003961">
    <property type="entry name" value="FN3_dom"/>
</dbReference>
<evidence type="ECO:0000256" key="2">
    <source>
        <dbReference type="ARBA" id="ARBA00022475"/>
    </source>
</evidence>
<evidence type="ECO:0000256" key="5">
    <source>
        <dbReference type="ARBA" id="ARBA00022989"/>
    </source>
</evidence>
<dbReference type="InterPro" id="IPR000601">
    <property type="entry name" value="PKD_dom"/>
</dbReference>
<dbReference type="InterPro" id="IPR013783">
    <property type="entry name" value="Ig-like_fold"/>
</dbReference>
<dbReference type="Ensembl" id="ENSCMMT00000014935.1">
    <property type="protein sequence ID" value="ENSCMMP00000013549.1"/>
    <property type="gene ID" value="ENSCMMG00000008625.1"/>
</dbReference>
<feature type="compositionally biased region" description="Polar residues" evidence="8">
    <location>
        <begin position="290"/>
        <end position="309"/>
    </location>
</feature>
<feature type="compositionally biased region" description="Basic and acidic residues" evidence="8">
    <location>
        <begin position="237"/>
        <end position="282"/>
    </location>
</feature>
<keyword evidence="12" id="KW-1185">Reference proteome</keyword>
<accession>A0A8C3C4A0</accession>
<dbReference type="SUPFAM" id="SSF49299">
    <property type="entry name" value="PKD domain"/>
    <property type="match status" value="4"/>
</dbReference>
<sequence length="1147" mass="126582">MTIFQLPVDVFSFSYVSRTLLLPAKAMEKSLGAKFSISAPFLSRYCLERPARELRSLQLFYLCACLCALCSSTDANWTRSKCEPGTILLGGRLRSWEDHHLQLLEGFHTVQSCQTACCQSPTCDAFWFLENMCIQVNCTLPAMCQVNRTGSPDSILVFLKKSKSTEHLKLQTGSEAKTWIRRQLDWGIPVQGKKRLRRSFQKWSLANTREELLQGDVAASPSGEAAARASHSRSRNSRSETERLKDQVLRYLVEDRPGPETHLNQKKDSLKRGQDPEDEKTKSPFPPKSNVVNGSSDADSVGLPQTHTGTPAPELSALTTFSSPVALSLTATGKTEKPEQPDDAFIHSHSSDTLPTVSPVQGKSTTKLQTATSVPSGVPTNTSASMVQTNTAASPSTTATTPVVKELVVSAGDSVEVTLPENEVQLNAFVLPEPPPRTTYSYEWELITHPKDYSGEMEGKHSQTLKLSKLTVGLYEFKVVVDGENAHGEGYVNVTVNPKPRVNRPPVAIVSPQFQEISLPTISTVIDGSQSTDDDKIVSYHWEELKGPLREEKVSSDTAILTLTNLVPGNYTFSLTVVDSDGASNSTTANLTVNKAVDYPPVANAGPNQVITLPQNSITLYGNQSTDDHSIVSYEWLLSPNSKGKVMEMQGVRTPVLQLSAMQEGDYTYQLIVTDSAGHQSTAEVTVIVQPENNKPPKADAGPDKELTLPVDSTTLDGSKSSDDQKIVSFLWEKTRGPDGVKLENANSSIATVTGLQVGTYEFTLTVKDERNLQSQSSVNVIVKEEINKPPVAKIAGNVVITLPTNTAELDGSKSSDDKGIVSYLWTRDEGSPAAGEVLNNSDHHPILLLSNLVEGTYTFHLRVTDAKGESDVERTTVEVKPDPRKNNLVEIILDVNVSQLTERQKGMFIRQIGVLLGVLDSDITVQKIQPYTEQSTKMVFFVQNQPPHQIFKGREVAWTLKNELRKQQSDFLIFRALEINTVTCQLNCSEHGRCDSFTKRCVCDPFWMENLIRVQMGDGESNCEWSVLYVIIASFLIVVAFGILSWMVICCCKRRKGKSKRKSKYKILDATDQESLELKPNPKAGGRQKAQVLNTSLMHSESELDSDEAIFTWPDREKGKLLRSQNGSLRNGQVTLKPKNQREEIL</sequence>
<dbReference type="Gene3D" id="2.60.40.10">
    <property type="entry name" value="Immunoglobulins"/>
    <property type="match status" value="5"/>
</dbReference>
<dbReference type="SMART" id="SM00060">
    <property type="entry name" value="FN3"/>
    <property type="match status" value="3"/>
</dbReference>
<dbReference type="PROSITE" id="PS50093">
    <property type="entry name" value="PKD"/>
    <property type="match status" value="1"/>
</dbReference>
<evidence type="ECO:0000313" key="12">
    <source>
        <dbReference type="Proteomes" id="UP000694556"/>
    </source>
</evidence>
<dbReference type="FunFam" id="2.60.40.10:FF:000319">
    <property type="entry name" value="Dyslexia-associated protein KIAA0319 homolog"/>
    <property type="match status" value="1"/>
</dbReference>
<dbReference type="GO" id="GO:0005886">
    <property type="term" value="C:plasma membrane"/>
    <property type="evidence" value="ECO:0007669"/>
    <property type="project" value="UniProtKB-SubCell"/>
</dbReference>
<name>A0A8C3C4A0_CAIMO</name>